<feature type="region of interest" description="Disordered" evidence="1">
    <location>
        <begin position="314"/>
        <end position="337"/>
    </location>
</feature>
<accession>A0A3E0W011</accession>
<feature type="region of interest" description="Disordered" evidence="1">
    <location>
        <begin position="224"/>
        <end position="260"/>
    </location>
</feature>
<name>A0A3E0W011_9MICO</name>
<feature type="compositionally biased region" description="Low complexity" evidence="1">
    <location>
        <begin position="122"/>
        <end position="137"/>
    </location>
</feature>
<evidence type="ECO:0000256" key="1">
    <source>
        <dbReference type="SAM" id="MobiDB-lite"/>
    </source>
</evidence>
<protein>
    <submittedName>
        <fullName evidence="2">Uncharacterized protein</fullName>
    </submittedName>
</protein>
<evidence type="ECO:0000313" key="3">
    <source>
        <dbReference type="Proteomes" id="UP000256541"/>
    </source>
</evidence>
<proteinExistence type="predicted"/>
<dbReference type="AlphaFoldDB" id="A0A3E0W011"/>
<dbReference type="OrthoDB" id="4974465at2"/>
<evidence type="ECO:0000313" key="2">
    <source>
        <dbReference type="EMBL" id="RFA15089.1"/>
    </source>
</evidence>
<organism evidence="2 3">
    <name type="scientific">Subtercola boreus</name>
    <dbReference type="NCBI Taxonomy" id="120213"/>
    <lineage>
        <taxon>Bacteria</taxon>
        <taxon>Bacillati</taxon>
        <taxon>Actinomycetota</taxon>
        <taxon>Actinomycetes</taxon>
        <taxon>Micrococcales</taxon>
        <taxon>Microbacteriaceae</taxon>
        <taxon>Subtercola</taxon>
    </lineage>
</organism>
<gene>
    <name evidence="2" type="ORF">B7R22_07085</name>
</gene>
<dbReference type="RefSeq" id="WP_116411088.1">
    <property type="nucleotide sequence ID" value="NZ_NBXB01000021.1"/>
</dbReference>
<dbReference type="EMBL" id="NBXB01000021">
    <property type="protein sequence ID" value="RFA15089.1"/>
    <property type="molecule type" value="Genomic_DNA"/>
</dbReference>
<dbReference type="Proteomes" id="UP000256541">
    <property type="component" value="Unassembled WGS sequence"/>
</dbReference>
<comment type="caution">
    <text evidence="2">The sequence shown here is derived from an EMBL/GenBank/DDBJ whole genome shotgun (WGS) entry which is preliminary data.</text>
</comment>
<feature type="region of interest" description="Disordered" evidence="1">
    <location>
        <begin position="1"/>
        <end position="22"/>
    </location>
</feature>
<sequence length="506" mass="51733">MTDSNGRPDGSPDLAPDSSYEVPVVTASLSRRALRERLAASSVPPVVASRRERRERELAGEAPVVPVAVVGPVEPIVVGDAEPTVPSARRARRDIRGLEHLLLAPVGQPLPVDEPAAEVETEPQPAAAAEPDVAAEPVAPAPEPIAAPALAATAEPRAAAAPAAATLAPAAATLAPAAAAPAATPEPATIHFDTEDLPEAHATSVHTMTFSHADEDAPVARVSATTPPRASAAVDASGPPRRTMPRIRRAGTTPRPGARKRTIASTVVMVATAGLVATSALPAYAYTYTDNPMGANRQAVSDLGIQSLTVSGVNGQASSRDDYSTTGNVAEMDSTTGTTVSPTVQALAAELMADVASGKLVGSVPDHIVEIRNLANGVAVPGCGVDYRVLQTIKVAVDNFDKVGVSDINRHCTGQIEGAGTASSHYKDGGGHAVDFYILNGHGLTGADSDSLKLIRLLDPLVPKGSGLGQSGCRPSIAVSNFAPFPDTCTHMHVDFGNAQGVALKS</sequence>
<reference evidence="2 3" key="1">
    <citation type="submission" date="2017-04" db="EMBL/GenBank/DDBJ databases">
        <title>Comparative genome analysis of Subtercola boreus.</title>
        <authorList>
            <person name="Cho Y.-J."/>
            <person name="Cho A."/>
            <person name="Kim O.-S."/>
            <person name="Lee J.-I."/>
        </authorList>
    </citation>
    <scope>NUCLEOTIDE SEQUENCE [LARGE SCALE GENOMIC DNA]</scope>
    <source>
        <strain evidence="2 3">P27479</strain>
    </source>
</reference>
<feature type="region of interest" description="Disordered" evidence="1">
    <location>
        <begin position="109"/>
        <end position="137"/>
    </location>
</feature>